<keyword evidence="5 12" id="KW-0808">Transferase</keyword>
<dbReference type="Pfam" id="PF17039">
    <property type="entry name" value="Glyco_tran_10_N"/>
    <property type="match status" value="1"/>
</dbReference>
<dbReference type="Proteomes" id="UP000037510">
    <property type="component" value="Unassembled WGS sequence"/>
</dbReference>
<protein>
    <recommendedName>
        <fullName evidence="12">Fucosyltransferase</fullName>
        <ecNumber evidence="12">2.4.1.-</ecNumber>
    </recommendedName>
</protein>
<dbReference type="InterPro" id="IPR038577">
    <property type="entry name" value="GT10-like_C_sf"/>
</dbReference>
<evidence type="ECO:0000256" key="12">
    <source>
        <dbReference type="RuleBase" id="RU003832"/>
    </source>
</evidence>
<gene>
    <name evidence="15" type="ORF">OBRU01_16416</name>
</gene>
<dbReference type="SUPFAM" id="SSF53756">
    <property type="entry name" value="UDP-Glycosyltransferase/glycogen phosphorylase"/>
    <property type="match status" value="1"/>
</dbReference>
<dbReference type="EC" id="2.4.1.-" evidence="12"/>
<keyword evidence="8" id="KW-1133">Transmembrane helix</keyword>
<evidence type="ECO:0000313" key="16">
    <source>
        <dbReference type="Proteomes" id="UP000037510"/>
    </source>
</evidence>
<reference evidence="15 16" key="1">
    <citation type="journal article" date="2015" name="Genome Biol. Evol.">
        <title>The genome of winter moth (Operophtera brumata) provides a genomic perspective on sexual dimorphism and phenology.</title>
        <authorList>
            <person name="Derks M.F."/>
            <person name="Smit S."/>
            <person name="Salis L."/>
            <person name="Schijlen E."/>
            <person name="Bossers A."/>
            <person name="Mateman C."/>
            <person name="Pijl A.S."/>
            <person name="de Ridder D."/>
            <person name="Groenen M.A."/>
            <person name="Visser M.E."/>
            <person name="Megens H.J."/>
        </authorList>
    </citation>
    <scope>NUCLEOTIDE SEQUENCE [LARGE SCALE GENOMIC DNA]</scope>
    <source>
        <strain evidence="15">WM2013NL</strain>
        <tissue evidence="15">Head and thorax</tissue>
    </source>
</reference>
<dbReference type="AlphaFoldDB" id="A0A0L7L0H3"/>
<evidence type="ECO:0000256" key="10">
    <source>
        <dbReference type="ARBA" id="ARBA00023136"/>
    </source>
</evidence>
<feature type="domain" description="Fucosyltransferase C-terminal" evidence="13">
    <location>
        <begin position="194"/>
        <end position="296"/>
    </location>
</feature>
<keyword evidence="10" id="KW-0472">Membrane</keyword>
<keyword evidence="6 12" id="KW-0812">Transmembrane</keyword>
<evidence type="ECO:0000256" key="4">
    <source>
        <dbReference type="ARBA" id="ARBA00022676"/>
    </source>
</evidence>
<dbReference type="InterPro" id="IPR031481">
    <property type="entry name" value="Glyco_tran_10_N"/>
</dbReference>
<evidence type="ECO:0000256" key="11">
    <source>
        <dbReference type="ARBA" id="ARBA00023180"/>
    </source>
</evidence>
<dbReference type="PANTHER" id="PTHR48438:SF1">
    <property type="entry name" value="ALPHA-(1,3)-FUCOSYLTRANSFERASE C-RELATED"/>
    <property type="match status" value="1"/>
</dbReference>
<keyword evidence="7" id="KW-0735">Signal-anchor</keyword>
<keyword evidence="16" id="KW-1185">Reference proteome</keyword>
<evidence type="ECO:0000256" key="2">
    <source>
        <dbReference type="ARBA" id="ARBA00004922"/>
    </source>
</evidence>
<evidence type="ECO:0000256" key="9">
    <source>
        <dbReference type="ARBA" id="ARBA00023034"/>
    </source>
</evidence>
<dbReference type="Gene3D" id="3.40.50.11660">
    <property type="entry name" value="Glycosyl transferase family 10, C-terminal domain"/>
    <property type="match status" value="1"/>
</dbReference>
<sequence>MAKSFKFEVTKCMMTCAGLLFQAWLIASVGLDSLPVLSKRIEETPSRMIHLLLWTHVYPDDVLEKINNYKCLVVMNCHVTTNKTLLGNITNFDALLYGISAFYEDQSRILPMSRTRSQIYVFFGHESSNYYPALKQYDDFFNTSFSYKLNSDLYGGFVIIKNSNGEIIGPRKIMHWMRYEDMLPINDTIKTKLANKKVAAAWFVSNCTPRNKRNSVFKLIKQEMLKYGMTVDVYGGCGDKSCPRNIMDDCWKLIETDYYFYFAFENAMGEDYVTEKPLHALNHYAIPVVYGGANYTRYNDFFKWHNHYSYAMRKKSDSVCELCNYVKRMEVEVESKVIRDFVNWWKP</sequence>
<evidence type="ECO:0000259" key="14">
    <source>
        <dbReference type="Pfam" id="PF17039"/>
    </source>
</evidence>
<feature type="domain" description="Fucosyltransferase N-terminal" evidence="14">
    <location>
        <begin position="50"/>
        <end position="154"/>
    </location>
</feature>
<evidence type="ECO:0000256" key="1">
    <source>
        <dbReference type="ARBA" id="ARBA00004447"/>
    </source>
</evidence>
<comment type="similarity">
    <text evidence="3 12">Belongs to the glycosyltransferase 10 family.</text>
</comment>
<dbReference type="EMBL" id="JTDY01003799">
    <property type="protein sequence ID" value="KOB68987.1"/>
    <property type="molecule type" value="Genomic_DNA"/>
</dbReference>
<dbReference type="PANTHER" id="PTHR48438">
    <property type="entry name" value="ALPHA-(1,3)-FUCOSYLTRANSFERASE C-RELATED"/>
    <property type="match status" value="1"/>
</dbReference>
<organism evidence="15 16">
    <name type="scientific">Operophtera brumata</name>
    <name type="common">Winter moth</name>
    <name type="synonym">Phalaena brumata</name>
    <dbReference type="NCBI Taxonomy" id="104452"/>
    <lineage>
        <taxon>Eukaryota</taxon>
        <taxon>Metazoa</taxon>
        <taxon>Ecdysozoa</taxon>
        <taxon>Arthropoda</taxon>
        <taxon>Hexapoda</taxon>
        <taxon>Insecta</taxon>
        <taxon>Pterygota</taxon>
        <taxon>Neoptera</taxon>
        <taxon>Endopterygota</taxon>
        <taxon>Lepidoptera</taxon>
        <taxon>Glossata</taxon>
        <taxon>Ditrysia</taxon>
        <taxon>Geometroidea</taxon>
        <taxon>Geometridae</taxon>
        <taxon>Larentiinae</taxon>
        <taxon>Operophtera</taxon>
    </lineage>
</organism>
<comment type="pathway">
    <text evidence="2">Protein modification; protein glycosylation.</text>
</comment>
<comment type="subcellular location">
    <subcellularLocation>
        <location evidence="1 12">Golgi apparatus</location>
        <location evidence="1 12">Golgi stack membrane</location>
        <topology evidence="1 12">Single-pass type II membrane protein</topology>
    </subcellularLocation>
</comment>
<evidence type="ECO:0000256" key="6">
    <source>
        <dbReference type="ARBA" id="ARBA00022692"/>
    </source>
</evidence>
<dbReference type="GO" id="GO:0008417">
    <property type="term" value="F:fucosyltransferase activity"/>
    <property type="evidence" value="ECO:0007669"/>
    <property type="project" value="InterPro"/>
</dbReference>
<comment type="caution">
    <text evidence="15">The sequence shown here is derived from an EMBL/GenBank/DDBJ whole genome shotgun (WGS) entry which is preliminary data.</text>
</comment>
<keyword evidence="11" id="KW-0325">Glycoprotein</keyword>
<evidence type="ECO:0000256" key="5">
    <source>
        <dbReference type="ARBA" id="ARBA00022679"/>
    </source>
</evidence>
<proteinExistence type="inferred from homology"/>
<dbReference type="GO" id="GO:0032580">
    <property type="term" value="C:Golgi cisterna membrane"/>
    <property type="evidence" value="ECO:0007669"/>
    <property type="project" value="UniProtKB-SubCell"/>
</dbReference>
<dbReference type="UniPathway" id="UPA00378"/>
<dbReference type="Pfam" id="PF00852">
    <property type="entry name" value="Glyco_transf_10"/>
    <property type="match status" value="1"/>
</dbReference>
<evidence type="ECO:0000313" key="15">
    <source>
        <dbReference type="EMBL" id="KOB68987.1"/>
    </source>
</evidence>
<accession>A0A0L7L0H3</accession>
<evidence type="ECO:0000256" key="8">
    <source>
        <dbReference type="ARBA" id="ARBA00022989"/>
    </source>
</evidence>
<evidence type="ECO:0000256" key="3">
    <source>
        <dbReference type="ARBA" id="ARBA00008919"/>
    </source>
</evidence>
<evidence type="ECO:0000259" key="13">
    <source>
        <dbReference type="Pfam" id="PF00852"/>
    </source>
</evidence>
<keyword evidence="4 12" id="KW-0328">Glycosyltransferase</keyword>
<evidence type="ECO:0000256" key="7">
    <source>
        <dbReference type="ARBA" id="ARBA00022968"/>
    </source>
</evidence>
<name>A0A0L7L0H3_OPEBR</name>
<keyword evidence="9 12" id="KW-0333">Golgi apparatus</keyword>
<dbReference type="InterPro" id="IPR001503">
    <property type="entry name" value="Glyco_trans_10"/>
</dbReference>
<dbReference type="InterPro" id="IPR055270">
    <property type="entry name" value="Glyco_tran_10_C"/>
</dbReference>